<evidence type="ECO:0000313" key="2">
    <source>
        <dbReference type="WBParaSite" id="L893_g33567.t1"/>
    </source>
</evidence>
<evidence type="ECO:0000313" key="1">
    <source>
        <dbReference type="Proteomes" id="UP000095287"/>
    </source>
</evidence>
<keyword evidence="1" id="KW-1185">Reference proteome</keyword>
<dbReference type="AlphaFoldDB" id="A0A1I8A881"/>
<reference evidence="2" key="1">
    <citation type="submission" date="2016-11" db="UniProtKB">
        <authorList>
            <consortium name="WormBaseParasite"/>
        </authorList>
    </citation>
    <scope>IDENTIFICATION</scope>
</reference>
<protein>
    <submittedName>
        <fullName evidence="2">Uncharacterized protein</fullName>
    </submittedName>
</protein>
<name>A0A1I8A881_9BILA</name>
<organism evidence="1 2">
    <name type="scientific">Steinernema glaseri</name>
    <dbReference type="NCBI Taxonomy" id="37863"/>
    <lineage>
        <taxon>Eukaryota</taxon>
        <taxon>Metazoa</taxon>
        <taxon>Ecdysozoa</taxon>
        <taxon>Nematoda</taxon>
        <taxon>Chromadorea</taxon>
        <taxon>Rhabditida</taxon>
        <taxon>Tylenchina</taxon>
        <taxon>Panagrolaimomorpha</taxon>
        <taxon>Strongyloidoidea</taxon>
        <taxon>Steinernematidae</taxon>
        <taxon>Steinernema</taxon>
    </lineage>
</organism>
<accession>A0A1I8A881</accession>
<proteinExistence type="predicted"/>
<dbReference type="WBParaSite" id="L893_g33567.t1">
    <property type="protein sequence ID" value="L893_g33567.t1"/>
    <property type="gene ID" value="L893_g33567"/>
</dbReference>
<dbReference type="Proteomes" id="UP000095287">
    <property type="component" value="Unplaced"/>
</dbReference>
<sequence length="69" mass="7632">MSLTHKETPKGTWSAVRCCRGKDNSVVDSTTGKPCSLSLYNAKIAQLYNLPIATPSVSNRRYCSNLYSF</sequence>